<name>A0A8T2N0I5_9TELE</name>
<gene>
    <name evidence="1" type="ORF">JZ751_009398</name>
</gene>
<proteinExistence type="predicted"/>
<dbReference type="Proteomes" id="UP000824540">
    <property type="component" value="Unassembled WGS sequence"/>
</dbReference>
<dbReference type="AlphaFoldDB" id="A0A8T2N0I5"/>
<evidence type="ECO:0000313" key="2">
    <source>
        <dbReference type="Proteomes" id="UP000824540"/>
    </source>
</evidence>
<protein>
    <submittedName>
        <fullName evidence="1">Uncharacterized protein</fullName>
    </submittedName>
</protein>
<accession>A0A8T2N0I5</accession>
<sequence length="102" mass="11643">MDLFIRRQGRCLINNEYRCAKDYGYLKRPSFTPTLTTPDPPRPPSGADLGLMGTQNCCMVEEPSLLGHQTHDRTDSGFRRLCRLQVSEKIVCLNSEWLTPDL</sequence>
<organism evidence="1 2">
    <name type="scientific">Albula glossodonta</name>
    <name type="common">roundjaw bonefish</name>
    <dbReference type="NCBI Taxonomy" id="121402"/>
    <lineage>
        <taxon>Eukaryota</taxon>
        <taxon>Metazoa</taxon>
        <taxon>Chordata</taxon>
        <taxon>Craniata</taxon>
        <taxon>Vertebrata</taxon>
        <taxon>Euteleostomi</taxon>
        <taxon>Actinopterygii</taxon>
        <taxon>Neopterygii</taxon>
        <taxon>Teleostei</taxon>
        <taxon>Albuliformes</taxon>
        <taxon>Albulidae</taxon>
        <taxon>Albula</taxon>
    </lineage>
</organism>
<comment type="caution">
    <text evidence="1">The sequence shown here is derived from an EMBL/GenBank/DDBJ whole genome shotgun (WGS) entry which is preliminary data.</text>
</comment>
<reference evidence="1" key="1">
    <citation type="thesis" date="2021" institute="BYU ScholarsArchive" country="Provo, UT, USA">
        <title>Applications of and Algorithms for Genome Assembly and Genomic Analyses with an Emphasis on Marine Teleosts.</title>
        <authorList>
            <person name="Pickett B.D."/>
        </authorList>
    </citation>
    <scope>NUCLEOTIDE SEQUENCE</scope>
    <source>
        <strain evidence="1">HI-2016</strain>
    </source>
</reference>
<dbReference type="EMBL" id="JAFBMS010000169">
    <property type="protein sequence ID" value="KAG9333935.1"/>
    <property type="molecule type" value="Genomic_DNA"/>
</dbReference>
<keyword evidence="2" id="KW-1185">Reference proteome</keyword>
<evidence type="ECO:0000313" key="1">
    <source>
        <dbReference type="EMBL" id="KAG9333935.1"/>
    </source>
</evidence>